<dbReference type="SUPFAM" id="SSF52058">
    <property type="entry name" value="L domain-like"/>
    <property type="match status" value="1"/>
</dbReference>
<dbReference type="Gene3D" id="3.80.10.10">
    <property type="entry name" value="Ribonuclease Inhibitor"/>
    <property type="match status" value="1"/>
</dbReference>
<dbReference type="AlphaFoldDB" id="A0ABD1V2A0"/>
<protein>
    <submittedName>
        <fullName evidence="1">Late blight resistance proteinR1A-3</fullName>
    </submittedName>
</protein>
<name>A0ABD1V2A0_9LAMI</name>
<keyword evidence="2" id="KW-1185">Reference proteome</keyword>
<comment type="caution">
    <text evidence="1">The sequence shown here is derived from an EMBL/GenBank/DDBJ whole genome shotgun (WGS) entry which is preliminary data.</text>
</comment>
<dbReference type="PANTHER" id="PTHR15140:SF37">
    <property type="entry name" value="UBIQUITIN-LIKE DOMAIN-CONTAINING PROTEIN"/>
    <property type="match status" value="1"/>
</dbReference>
<dbReference type="EMBL" id="JBFOLK010000002">
    <property type="protein sequence ID" value="KAL2531444.1"/>
    <property type="molecule type" value="Genomic_DNA"/>
</dbReference>
<evidence type="ECO:0000313" key="2">
    <source>
        <dbReference type="Proteomes" id="UP001604336"/>
    </source>
</evidence>
<organism evidence="1 2">
    <name type="scientific">Abeliophyllum distichum</name>
    <dbReference type="NCBI Taxonomy" id="126358"/>
    <lineage>
        <taxon>Eukaryota</taxon>
        <taxon>Viridiplantae</taxon>
        <taxon>Streptophyta</taxon>
        <taxon>Embryophyta</taxon>
        <taxon>Tracheophyta</taxon>
        <taxon>Spermatophyta</taxon>
        <taxon>Magnoliopsida</taxon>
        <taxon>eudicotyledons</taxon>
        <taxon>Gunneridae</taxon>
        <taxon>Pentapetalae</taxon>
        <taxon>asterids</taxon>
        <taxon>lamiids</taxon>
        <taxon>Lamiales</taxon>
        <taxon>Oleaceae</taxon>
        <taxon>Forsythieae</taxon>
        <taxon>Abeliophyllum</taxon>
    </lineage>
</organism>
<dbReference type="Proteomes" id="UP001604336">
    <property type="component" value="Unassembled WGS sequence"/>
</dbReference>
<dbReference type="InterPro" id="IPR032675">
    <property type="entry name" value="LRR_dom_sf"/>
</dbReference>
<sequence length="134" mass="15807">MEIIGKLEYLEVLKLQNVGFEGEIWDTSEGGFPQLRFLKLNRVQIVEWNAATDHFPRLQQLVLEFCDRLKMIHPNLGDISTLHMIKVYKCAKAIEDSAKNIQEEQQDNENEELEFIIISDYQHDNLVLMVYYDF</sequence>
<accession>A0ABD1V2A0</accession>
<dbReference type="PANTHER" id="PTHR15140">
    <property type="entry name" value="TUBULIN-SPECIFIC CHAPERONE E"/>
    <property type="match status" value="1"/>
</dbReference>
<proteinExistence type="predicted"/>
<evidence type="ECO:0000313" key="1">
    <source>
        <dbReference type="EMBL" id="KAL2531444.1"/>
    </source>
</evidence>
<reference evidence="2" key="1">
    <citation type="submission" date="2024-07" db="EMBL/GenBank/DDBJ databases">
        <title>Two chromosome-level genome assemblies of Korean endemic species Abeliophyllum distichum and Forsythia ovata (Oleaceae).</title>
        <authorList>
            <person name="Jang H."/>
        </authorList>
    </citation>
    <scope>NUCLEOTIDE SEQUENCE [LARGE SCALE GENOMIC DNA]</scope>
</reference>
<gene>
    <name evidence="1" type="ORF">Adt_04795</name>
</gene>